<gene>
    <name evidence="2" type="ORF">M3P19_06185</name>
</gene>
<dbReference type="RefSeq" id="WP_249656762.1">
    <property type="nucleotide sequence ID" value="NZ_JAMFMA010000001.1"/>
</dbReference>
<dbReference type="Proteomes" id="UP001203607">
    <property type="component" value="Unassembled WGS sequence"/>
</dbReference>
<sequence length="384" mass="42481">MKKLAYILLLYLIPQGIEGQLSLNLVSELPSNVKETSGLIFLDNSLITHNDSGNAAELYVLNPVDGTIQRTVVVNGVNNVDWEDIAQDEQYIYIGDFGNNNGNRIDLKIFRIAKSDFSNSDTVDAEVIAFSYEDQTDFTTDPNTDWDAEALISSNGELIIFTKQWTSMGTVAYSISNQPGTHIASRLDDYQIDGLVTGATYDIQSNKIVLVGYSQFLAPFVVQIENPQIDSIFSGTVTNFSTDLSLSQIESVAFGPDTYYVSSEEFIRTSPAIQLPTALYTFELPNSPNPEPEPGPEPEPDPEQNGSQLILYQPEGMLFLNYVLNVDDDLFGYAIFDASGRRILSPISDSDKIGTIDTSILKPSTYFISFHLRGGRIAKPFVIR</sequence>
<feature type="region of interest" description="Disordered" evidence="1">
    <location>
        <begin position="283"/>
        <end position="307"/>
    </location>
</feature>
<keyword evidence="3" id="KW-1185">Reference proteome</keyword>
<evidence type="ECO:0008006" key="4">
    <source>
        <dbReference type="Google" id="ProtNLM"/>
    </source>
</evidence>
<evidence type="ECO:0000313" key="3">
    <source>
        <dbReference type="Proteomes" id="UP001203607"/>
    </source>
</evidence>
<organism evidence="2 3">
    <name type="scientific">Flagellimonas spongiicola</name>
    <dbReference type="NCBI Taxonomy" id="2942208"/>
    <lineage>
        <taxon>Bacteria</taxon>
        <taxon>Pseudomonadati</taxon>
        <taxon>Bacteroidota</taxon>
        <taxon>Flavobacteriia</taxon>
        <taxon>Flavobacteriales</taxon>
        <taxon>Flavobacteriaceae</taxon>
        <taxon>Flagellimonas</taxon>
    </lineage>
</organism>
<evidence type="ECO:0000256" key="1">
    <source>
        <dbReference type="SAM" id="MobiDB-lite"/>
    </source>
</evidence>
<protein>
    <recommendedName>
        <fullName evidence="4">Secretion system C-terminal sorting domain-containing protein</fullName>
    </recommendedName>
</protein>
<evidence type="ECO:0000313" key="2">
    <source>
        <dbReference type="EMBL" id="MCL6273590.1"/>
    </source>
</evidence>
<proteinExistence type="predicted"/>
<name>A0ABT0PQB8_9FLAO</name>
<comment type="caution">
    <text evidence="2">The sequence shown here is derived from an EMBL/GenBank/DDBJ whole genome shotgun (WGS) entry which is preliminary data.</text>
</comment>
<reference evidence="2 3" key="1">
    <citation type="submission" date="2022-05" db="EMBL/GenBank/DDBJ databases">
        <authorList>
            <person name="Park J.-S."/>
        </authorList>
    </citation>
    <scope>NUCLEOTIDE SEQUENCE [LARGE SCALE GENOMIC DNA]</scope>
    <source>
        <strain evidence="2 3">2012CJ35-5</strain>
    </source>
</reference>
<dbReference type="EMBL" id="JAMFMA010000001">
    <property type="protein sequence ID" value="MCL6273590.1"/>
    <property type="molecule type" value="Genomic_DNA"/>
</dbReference>
<accession>A0ABT0PQB8</accession>